<evidence type="ECO:0000256" key="5">
    <source>
        <dbReference type="SAM" id="MobiDB-lite"/>
    </source>
</evidence>
<dbReference type="PANTHER" id="PTHR12358:SF54">
    <property type="entry name" value="SPHINGOSINE KINASE RELATED PROTEIN"/>
    <property type="match status" value="1"/>
</dbReference>
<dbReference type="InterPro" id="IPR001206">
    <property type="entry name" value="Diacylglycerol_kinase_cat_dom"/>
</dbReference>
<reference evidence="7" key="1">
    <citation type="submission" date="2020-10" db="EMBL/GenBank/DDBJ databases">
        <title>Mucilaginibacter mali sp. nov., isolated from rhizosphere soil of apple orchard.</title>
        <authorList>
            <person name="Lee J.-S."/>
            <person name="Kim H.S."/>
            <person name="Kim J.-S."/>
        </authorList>
    </citation>
    <scope>NUCLEOTIDE SEQUENCE</scope>
    <source>
        <strain evidence="7">KCTC 22746</strain>
    </source>
</reference>
<sequence length="296" mass="32477">MSNLPTVTLLHNPSAGDEDHAGEHLTAKINAAGYDCRYLSTKEKGWKKFDAGSALIVVAGGDGTIKKAVKALLKRDLRIDIGLLPSGTANNIARSLGLTKDQEQNISGWKKQQVKQVDIGTISGLHDKDFFLESVGCGILPALMKEMKHADKKLSDEPAKRLEAARKIFVDLTHNYKPKSCKLIIDGKDHSGDYILIEILNMPYVGPNLRLSPTADAGDGNFDIVLVSADAREILANLLDGEASVPTLTDAYQVIRGRQIALEWPNNDVHFDDGRVEAKKQLIKIGIRDKQFQFLI</sequence>
<dbReference type="InterPro" id="IPR016064">
    <property type="entry name" value="NAD/diacylglycerol_kinase_sf"/>
</dbReference>
<dbReference type="PROSITE" id="PS50146">
    <property type="entry name" value="DAGK"/>
    <property type="match status" value="1"/>
</dbReference>
<dbReference type="SUPFAM" id="SSF111331">
    <property type="entry name" value="NAD kinase/diacylglycerol kinase-like"/>
    <property type="match status" value="1"/>
</dbReference>
<keyword evidence="1" id="KW-0808">Transferase</keyword>
<feature type="region of interest" description="Disordered" evidence="5">
    <location>
        <begin position="1"/>
        <end position="20"/>
    </location>
</feature>
<gene>
    <name evidence="7" type="ORF">IRJ16_02695</name>
</gene>
<keyword evidence="4" id="KW-0067">ATP-binding</keyword>
<keyword evidence="3" id="KW-0418">Kinase</keyword>
<dbReference type="Proteomes" id="UP000622475">
    <property type="component" value="Unassembled WGS sequence"/>
</dbReference>
<dbReference type="InterPro" id="IPR050187">
    <property type="entry name" value="Lipid_Phosphate_FormReg"/>
</dbReference>
<protein>
    <recommendedName>
        <fullName evidence="6">DAGKc domain-containing protein</fullName>
    </recommendedName>
</protein>
<evidence type="ECO:0000256" key="4">
    <source>
        <dbReference type="ARBA" id="ARBA00022840"/>
    </source>
</evidence>
<evidence type="ECO:0000256" key="1">
    <source>
        <dbReference type="ARBA" id="ARBA00022679"/>
    </source>
</evidence>
<evidence type="ECO:0000256" key="3">
    <source>
        <dbReference type="ARBA" id="ARBA00022777"/>
    </source>
</evidence>
<dbReference type="Gene3D" id="3.40.50.10330">
    <property type="entry name" value="Probable inorganic polyphosphate/atp-NAD kinase, domain 1"/>
    <property type="match status" value="1"/>
</dbReference>
<evidence type="ECO:0000256" key="2">
    <source>
        <dbReference type="ARBA" id="ARBA00022741"/>
    </source>
</evidence>
<evidence type="ECO:0000313" key="8">
    <source>
        <dbReference type="Proteomes" id="UP000622475"/>
    </source>
</evidence>
<dbReference type="InterPro" id="IPR045540">
    <property type="entry name" value="YegS/DAGK_C"/>
</dbReference>
<dbReference type="RefSeq" id="WP_194109969.1">
    <property type="nucleotide sequence ID" value="NZ_JADFFL010000001.1"/>
</dbReference>
<proteinExistence type="predicted"/>
<evidence type="ECO:0000259" key="6">
    <source>
        <dbReference type="PROSITE" id="PS50146"/>
    </source>
</evidence>
<dbReference type="EMBL" id="JADFFL010000001">
    <property type="protein sequence ID" value="MBE9660779.1"/>
    <property type="molecule type" value="Genomic_DNA"/>
</dbReference>
<comment type="caution">
    <text evidence="7">The sequence shown here is derived from an EMBL/GenBank/DDBJ whole genome shotgun (WGS) entry which is preliminary data.</text>
</comment>
<dbReference type="AlphaFoldDB" id="A0A929KXL8"/>
<accession>A0A929KXL8</accession>
<dbReference type="Pfam" id="PF19279">
    <property type="entry name" value="YegS_C"/>
    <property type="match status" value="1"/>
</dbReference>
<dbReference type="PANTHER" id="PTHR12358">
    <property type="entry name" value="SPHINGOSINE KINASE"/>
    <property type="match status" value="1"/>
</dbReference>
<keyword evidence="8" id="KW-1185">Reference proteome</keyword>
<dbReference type="GO" id="GO:0005524">
    <property type="term" value="F:ATP binding"/>
    <property type="evidence" value="ECO:0007669"/>
    <property type="project" value="UniProtKB-KW"/>
</dbReference>
<dbReference type="Gene3D" id="2.60.200.40">
    <property type="match status" value="1"/>
</dbReference>
<organism evidence="7 8">
    <name type="scientific">Mucilaginibacter myungsuensis</name>
    <dbReference type="NCBI Taxonomy" id="649104"/>
    <lineage>
        <taxon>Bacteria</taxon>
        <taxon>Pseudomonadati</taxon>
        <taxon>Bacteroidota</taxon>
        <taxon>Sphingobacteriia</taxon>
        <taxon>Sphingobacteriales</taxon>
        <taxon>Sphingobacteriaceae</taxon>
        <taxon>Mucilaginibacter</taxon>
    </lineage>
</organism>
<feature type="domain" description="DAGKc" evidence="6">
    <location>
        <begin position="1"/>
        <end position="126"/>
    </location>
</feature>
<dbReference type="GO" id="GO:0016301">
    <property type="term" value="F:kinase activity"/>
    <property type="evidence" value="ECO:0007669"/>
    <property type="project" value="UniProtKB-KW"/>
</dbReference>
<evidence type="ECO:0000313" key="7">
    <source>
        <dbReference type="EMBL" id="MBE9660779.1"/>
    </source>
</evidence>
<feature type="compositionally biased region" description="Polar residues" evidence="5">
    <location>
        <begin position="1"/>
        <end position="11"/>
    </location>
</feature>
<dbReference type="Pfam" id="PF00781">
    <property type="entry name" value="DAGK_cat"/>
    <property type="match status" value="1"/>
</dbReference>
<name>A0A929KXL8_9SPHI</name>
<keyword evidence="2" id="KW-0547">Nucleotide-binding</keyword>
<dbReference type="InterPro" id="IPR017438">
    <property type="entry name" value="ATP-NAD_kinase_N"/>
</dbReference>